<feature type="chain" id="PRO_5021726992" description="Lipoprotein" evidence="1">
    <location>
        <begin position="23"/>
        <end position="117"/>
    </location>
</feature>
<evidence type="ECO:0000313" key="3">
    <source>
        <dbReference type="Proteomes" id="UP000316801"/>
    </source>
</evidence>
<dbReference type="EMBL" id="VJMG01000021">
    <property type="protein sequence ID" value="TRL39429.1"/>
    <property type="molecule type" value="Genomic_DNA"/>
</dbReference>
<accession>A0A549TC23</accession>
<evidence type="ECO:0000256" key="1">
    <source>
        <dbReference type="SAM" id="SignalP"/>
    </source>
</evidence>
<dbReference type="Proteomes" id="UP000316801">
    <property type="component" value="Unassembled WGS sequence"/>
</dbReference>
<reference evidence="2 3" key="1">
    <citation type="submission" date="2019-07" db="EMBL/GenBank/DDBJ databases">
        <title>Ln-dependent methylotrophs.</title>
        <authorList>
            <person name="Tani A."/>
        </authorList>
    </citation>
    <scope>NUCLEOTIDE SEQUENCE [LARGE SCALE GENOMIC DNA]</scope>
    <source>
        <strain evidence="2 3">SM12</strain>
    </source>
</reference>
<evidence type="ECO:0008006" key="4">
    <source>
        <dbReference type="Google" id="ProtNLM"/>
    </source>
</evidence>
<dbReference type="RefSeq" id="WP_143125008.1">
    <property type="nucleotide sequence ID" value="NZ_VJMG01000021.1"/>
</dbReference>
<organism evidence="2 3">
    <name type="scientific">Rhizobium straminoryzae</name>
    <dbReference type="NCBI Taxonomy" id="1387186"/>
    <lineage>
        <taxon>Bacteria</taxon>
        <taxon>Pseudomonadati</taxon>
        <taxon>Pseudomonadota</taxon>
        <taxon>Alphaproteobacteria</taxon>
        <taxon>Hyphomicrobiales</taxon>
        <taxon>Rhizobiaceae</taxon>
        <taxon>Rhizobium/Agrobacterium group</taxon>
        <taxon>Rhizobium</taxon>
    </lineage>
</organism>
<gene>
    <name evidence="2" type="ORF">FNA46_09825</name>
</gene>
<proteinExistence type="predicted"/>
<keyword evidence="3" id="KW-1185">Reference proteome</keyword>
<sequence length="117" mass="12721">MNTRLTALVLLACTLCGCTTMPTPPSPIETRWQGKSAGAFFARFAPPYADARVGDDTVYNWRGGFQRIKTVDGQRISASCSANLTTDSNYRIKSIHVVSDRPGTKGPSYCTELLTAE</sequence>
<evidence type="ECO:0000313" key="2">
    <source>
        <dbReference type="EMBL" id="TRL39429.1"/>
    </source>
</evidence>
<feature type="signal peptide" evidence="1">
    <location>
        <begin position="1"/>
        <end position="22"/>
    </location>
</feature>
<keyword evidence="1" id="KW-0732">Signal</keyword>
<comment type="caution">
    <text evidence="2">The sequence shown here is derived from an EMBL/GenBank/DDBJ whole genome shotgun (WGS) entry which is preliminary data.</text>
</comment>
<dbReference type="PROSITE" id="PS51257">
    <property type="entry name" value="PROKAR_LIPOPROTEIN"/>
    <property type="match status" value="1"/>
</dbReference>
<protein>
    <recommendedName>
        <fullName evidence="4">Lipoprotein</fullName>
    </recommendedName>
</protein>
<name>A0A549TC23_9HYPH</name>
<dbReference type="AlphaFoldDB" id="A0A549TC23"/>